<feature type="region of interest" description="Disordered" evidence="2">
    <location>
        <begin position="1"/>
        <end position="21"/>
    </location>
</feature>
<evidence type="ECO:0000256" key="1">
    <source>
        <dbReference type="ARBA" id="ARBA00022505"/>
    </source>
</evidence>
<dbReference type="InterPro" id="IPR037165">
    <property type="entry name" value="AldOxase/xan_DH_Mopterin-bd_sf"/>
</dbReference>
<evidence type="ECO:0000259" key="3">
    <source>
        <dbReference type="Pfam" id="PF02738"/>
    </source>
</evidence>
<dbReference type="PANTHER" id="PTHR11908:SF132">
    <property type="entry name" value="ALDEHYDE OXIDASE 1-RELATED"/>
    <property type="match status" value="1"/>
</dbReference>
<feature type="domain" description="Aldehyde oxidase/xanthine dehydrogenase second molybdopterin binding" evidence="4">
    <location>
        <begin position="135"/>
        <end position="320"/>
    </location>
</feature>
<dbReference type="SUPFAM" id="SSF56003">
    <property type="entry name" value="Molybdenum cofactor-binding domain"/>
    <property type="match status" value="1"/>
</dbReference>
<protein>
    <submittedName>
        <fullName evidence="5">Molybdopterin-dependent oxidoreductase</fullName>
    </submittedName>
</protein>
<dbReference type="Proteomes" id="UP001227101">
    <property type="component" value="Chromosome"/>
</dbReference>
<dbReference type="InterPro" id="IPR008274">
    <property type="entry name" value="AldOxase/xan_DH_MoCoBD1"/>
</dbReference>
<feature type="domain" description="Aldehyde oxidase/xanthine dehydrogenase first molybdopterin binding" evidence="3">
    <location>
        <begin position="55"/>
        <end position="107"/>
    </location>
</feature>
<name>A0ABY8X945_9PSEU</name>
<dbReference type="EMBL" id="CP127173">
    <property type="protein sequence ID" value="WIV52912.1"/>
    <property type="molecule type" value="Genomic_DNA"/>
</dbReference>
<feature type="compositionally biased region" description="Basic residues" evidence="2">
    <location>
        <begin position="383"/>
        <end position="393"/>
    </location>
</feature>
<feature type="compositionally biased region" description="Basic residues" evidence="2">
    <location>
        <begin position="364"/>
        <end position="375"/>
    </location>
</feature>
<sequence length="514" mass="56424">MRAGRERGVTDDRDPAFGHAGDSGVANDLDVGLLGAGDDLGDGRCKIGCRRSHFLRYKLRAALTNRCQQGAYRGFDSEVHNWVLERLVEQGAEKLGLAPKEIRRRNFILPEEFPYKIPGGNGYDSGNYPAVLDKALSMIDIGHWRKDKARLREEGRYLGIGIATTQERSAFSSTELWFWFDEPAFPITCSPESATITIDPTGSFQLLLHCQAMWGNSPETVATTVMAEETGIEPESVNVSYADTSRALPGTGPGGSRFTVMVAGAVRGVSRKLKKKLIDLAAHTLEVAPEDLELVDACVQVVGAPERSLGIADLAASAHFFALNPPPGHAERSGGEPHLRPPVHDLALTRPVRPWSLLPDHGPRLPHRGRGGRPGHRADVLPRLRRGPRRRNRGQPEEPRRARHRRLGPGPRLDAVRGARLRRGRPVQFATVLDYLVPTANEVPPFRIRHVETPSSYTEYGIKGGGEGGRTVTPSVVSAAIDDALREYGMRVTQLPVRPSDIVDLVRNTRSRTS</sequence>
<dbReference type="PANTHER" id="PTHR11908">
    <property type="entry name" value="XANTHINE DEHYDROGENASE"/>
    <property type="match status" value="1"/>
</dbReference>
<evidence type="ECO:0000259" key="4">
    <source>
        <dbReference type="Pfam" id="PF20256"/>
    </source>
</evidence>
<dbReference type="InterPro" id="IPR046867">
    <property type="entry name" value="AldOxase/xan_DH_MoCoBD2"/>
</dbReference>
<keyword evidence="1" id="KW-0500">Molybdenum</keyword>
<evidence type="ECO:0000313" key="6">
    <source>
        <dbReference type="Proteomes" id="UP001227101"/>
    </source>
</evidence>
<accession>A0ABY8X945</accession>
<organism evidence="5 6">
    <name type="scientific">Amycolatopsis nalaikhensis</name>
    <dbReference type="NCBI Taxonomy" id="715472"/>
    <lineage>
        <taxon>Bacteria</taxon>
        <taxon>Bacillati</taxon>
        <taxon>Actinomycetota</taxon>
        <taxon>Actinomycetes</taxon>
        <taxon>Pseudonocardiales</taxon>
        <taxon>Pseudonocardiaceae</taxon>
        <taxon>Amycolatopsis</taxon>
    </lineage>
</organism>
<evidence type="ECO:0000256" key="2">
    <source>
        <dbReference type="SAM" id="MobiDB-lite"/>
    </source>
</evidence>
<reference evidence="5 6" key="1">
    <citation type="submission" date="2023-06" db="EMBL/GenBank/DDBJ databases">
        <authorList>
            <person name="Oyuntsetseg B."/>
            <person name="Kim S.B."/>
        </authorList>
    </citation>
    <scope>NUCLEOTIDE SEQUENCE [LARGE SCALE GENOMIC DNA]</scope>
    <source>
        <strain evidence="5 6">2-2</strain>
    </source>
</reference>
<dbReference type="Pfam" id="PF02738">
    <property type="entry name" value="MoCoBD_1"/>
    <property type="match status" value="1"/>
</dbReference>
<evidence type="ECO:0000313" key="5">
    <source>
        <dbReference type="EMBL" id="WIV52912.1"/>
    </source>
</evidence>
<proteinExistence type="predicted"/>
<gene>
    <name evidence="5" type="ORF">QP939_28645</name>
</gene>
<dbReference type="Pfam" id="PF20256">
    <property type="entry name" value="MoCoBD_2"/>
    <property type="match status" value="1"/>
</dbReference>
<dbReference type="InterPro" id="IPR016208">
    <property type="entry name" value="Ald_Oxase/xanthine_DH-like"/>
</dbReference>
<keyword evidence="6" id="KW-1185">Reference proteome</keyword>
<feature type="compositionally biased region" description="Basic and acidic residues" evidence="2">
    <location>
        <begin position="1"/>
        <end position="16"/>
    </location>
</feature>
<feature type="region of interest" description="Disordered" evidence="2">
    <location>
        <begin position="354"/>
        <end position="418"/>
    </location>
</feature>
<dbReference type="Gene3D" id="3.30.365.10">
    <property type="entry name" value="Aldehyde oxidase/xanthine dehydrogenase, molybdopterin binding domain"/>
    <property type="match status" value="3"/>
</dbReference>